<dbReference type="EMBL" id="GQ268170">
    <property type="protein sequence ID" value="ACU65057.1"/>
    <property type="molecule type" value="Genomic_DNA"/>
</dbReference>
<evidence type="ECO:0000313" key="2">
    <source>
        <dbReference type="EMBL" id="ACU65057.1"/>
    </source>
</evidence>
<feature type="compositionally biased region" description="Polar residues" evidence="1">
    <location>
        <begin position="80"/>
        <end position="89"/>
    </location>
</feature>
<accession>C8BNW5</accession>
<sequence length="222" mass="22688">MSLRSHTSIAHFTRGSSSINPYRQPRIRPLPGKRLSVGWSTANRSSVRREHMKLPGLSSSPPKTPDVTPNAPKPEAKPSQDASKPADTQNNSGNGGNSATGNFSNVAQGTGSLASGGASLYRADQSSQNQPQATQGNQGAQGSSGGVSYGSNSGGSIPPSLQNNTSSQQSQGLSGSDGLSKLLSPLAKMLEKVLGTMLQHSGGGSSMQYVGGNASAQNKPLT</sequence>
<evidence type="ECO:0000256" key="1">
    <source>
        <dbReference type="SAM" id="MobiDB-lite"/>
    </source>
</evidence>
<reference evidence="2" key="1">
    <citation type="journal article" date="2010" name="Mol. Plant Microbe Interact.">
        <title>Pseudomonas syringae strains naturally lacking the classical P. syringae hrp/hrc Locus are common leaf colonizers equipped with an atypical type III secretion system.</title>
        <authorList>
            <person name="Clarke C.R."/>
            <person name="Cai R."/>
            <person name="Studholme D.J."/>
            <person name="Guttman D.S."/>
            <person name="Vinatzer B.A."/>
        </authorList>
    </citation>
    <scope>NUCLEOTIDE SEQUENCE</scope>
</reference>
<organism evidence="2">
    <name type="scientific">Pseudomonas syringae pv. syringae</name>
    <dbReference type="NCBI Taxonomy" id="321"/>
    <lineage>
        <taxon>Bacteria</taxon>
        <taxon>Pseudomonadati</taxon>
        <taxon>Pseudomonadota</taxon>
        <taxon>Gammaproteobacteria</taxon>
        <taxon>Pseudomonadales</taxon>
        <taxon>Pseudomonadaceae</taxon>
        <taxon>Pseudomonas</taxon>
        <taxon>Pseudomonas syringae</taxon>
    </lineage>
</organism>
<feature type="region of interest" description="Disordered" evidence="1">
    <location>
        <begin position="1"/>
        <end position="180"/>
    </location>
</feature>
<feature type="compositionally biased region" description="Low complexity" evidence="1">
    <location>
        <begin position="149"/>
        <end position="180"/>
    </location>
</feature>
<protein>
    <submittedName>
        <fullName evidence="2">Putative type III effector protein</fullName>
    </submittedName>
</protein>
<dbReference type="AlphaFoldDB" id="C8BNW5"/>
<feature type="region of interest" description="Disordered" evidence="1">
    <location>
        <begin position="199"/>
        <end position="222"/>
    </location>
</feature>
<proteinExistence type="predicted"/>
<feature type="compositionally biased region" description="Polar residues" evidence="1">
    <location>
        <begin position="1"/>
        <end position="21"/>
    </location>
</feature>
<feature type="compositionally biased region" description="Low complexity" evidence="1">
    <location>
        <begin position="127"/>
        <end position="141"/>
    </location>
</feature>
<feature type="compositionally biased region" description="Low complexity" evidence="1">
    <location>
        <begin position="99"/>
        <end position="120"/>
    </location>
</feature>
<name>C8BNW5_PSESY</name>